<keyword evidence="3" id="KW-1134">Transmembrane beta strand</keyword>
<dbReference type="Gene3D" id="1.20.1600.10">
    <property type="entry name" value="Outer membrane efflux proteins (OEP)"/>
    <property type="match status" value="1"/>
</dbReference>
<dbReference type="Pfam" id="PF02321">
    <property type="entry name" value="OEP"/>
    <property type="match status" value="2"/>
</dbReference>
<dbReference type="PANTHER" id="PTHR30203:SF24">
    <property type="entry name" value="BLR4935 PROTEIN"/>
    <property type="match status" value="1"/>
</dbReference>
<comment type="caution">
    <text evidence="5">The sequence shown here is derived from an EMBL/GenBank/DDBJ whole genome shotgun (WGS) entry which is preliminary data.</text>
</comment>
<evidence type="ECO:0000256" key="2">
    <source>
        <dbReference type="ARBA" id="ARBA00007613"/>
    </source>
</evidence>
<keyword evidence="4" id="KW-0998">Cell outer membrane</keyword>
<dbReference type="Gene3D" id="2.20.200.10">
    <property type="entry name" value="Outer membrane efflux proteins (OEP)"/>
    <property type="match status" value="1"/>
</dbReference>
<dbReference type="GO" id="GO:0015562">
    <property type="term" value="F:efflux transmembrane transporter activity"/>
    <property type="evidence" value="ECO:0007669"/>
    <property type="project" value="InterPro"/>
</dbReference>
<dbReference type="SUPFAM" id="SSF56954">
    <property type="entry name" value="Outer membrane efflux proteins (OEP)"/>
    <property type="match status" value="1"/>
</dbReference>
<comment type="similarity">
    <text evidence="2">Belongs to the outer membrane factor (OMF) (TC 1.B.17) family.</text>
</comment>
<accession>A0A5B0VGQ9</accession>
<evidence type="ECO:0000256" key="3">
    <source>
        <dbReference type="ARBA" id="ARBA00022452"/>
    </source>
</evidence>
<evidence type="ECO:0000313" key="6">
    <source>
        <dbReference type="Proteomes" id="UP000323161"/>
    </source>
</evidence>
<sequence length="457" mass="50208">MPYRAVSTLLPTVACILILTGCSSMPGDHGYLTQAEAERQSIGQWSQLDGTSDAVYLDDLIDSQELAELINEALAANPGLQQTLLSLDILQTQYRITRSGQLPAVEAGLSAGKEENSDSNYTGTVSVSWELDLWARISNEKSAVAKDIAEQAELYQAARDTLVAEVMQSWLQLINLQHSSGIEQQRVELLERNEQLIIQRYRSGLGTLEDLDSARSSSSSARATLVSVQESLQQQQRAMNVLLGRSQGDINVASDYPEVLVPLTELPDQTLQRRPDLKAAFLATEAADFRTRAAYKEMLPTISLEAALSDNGSSPAEALLKDPVWTLLGQLTAPLFRGGELQATADAAELTTAQSFQAYRETLLNAVQEVENAIGLEASLGQQQEHIKQALESAHRNLEQYQSKYRSGLVSMLDLLEVQQQTFDLQSQLDELTYQRLSNRITLGLALGLGIKEITQE</sequence>
<dbReference type="AlphaFoldDB" id="A0A5B0VGQ9"/>
<name>A0A5B0VGQ9_9GAMM</name>
<dbReference type="RefSeq" id="WP_149600176.1">
    <property type="nucleotide sequence ID" value="NZ_VTUU01000004.1"/>
</dbReference>
<keyword evidence="6" id="KW-1185">Reference proteome</keyword>
<proteinExistence type="inferred from homology"/>
<dbReference type="PROSITE" id="PS51257">
    <property type="entry name" value="PROKAR_LIPOPROTEIN"/>
    <property type="match status" value="1"/>
</dbReference>
<evidence type="ECO:0000256" key="1">
    <source>
        <dbReference type="ARBA" id="ARBA00004442"/>
    </source>
</evidence>
<keyword evidence="3" id="KW-0472">Membrane</keyword>
<dbReference type="InterPro" id="IPR003423">
    <property type="entry name" value="OMP_efflux"/>
</dbReference>
<evidence type="ECO:0000313" key="5">
    <source>
        <dbReference type="EMBL" id="KAA1173780.1"/>
    </source>
</evidence>
<dbReference type="EMBL" id="VTUU01000004">
    <property type="protein sequence ID" value="KAA1173780.1"/>
    <property type="molecule type" value="Genomic_DNA"/>
</dbReference>
<dbReference type="Proteomes" id="UP000323161">
    <property type="component" value="Unassembled WGS sequence"/>
</dbReference>
<reference evidence="5 6" key="1">
    <citation type="submission" date="2019-08" db="EMBL/GenBank/DDBJ databases">
        <title>Marinobacter ZYF650 sp. nov., a marine bacterium isolated from seawater of the Mariana trench.</title>
        <authorList>
            <person name="Ahmad W."/>
        </authorList>
    </citation>
    <scope>NUCLEOTIDE SEQUENCE [LARGE SCALE GENOMIC DNA]</scope>
    <source>
        <strain evidence="5 6">ZYF650</strain>
    </source>
</reference>
<protein>
    <submittedName>
        <fullName evidence="5">TolC family protein</fullName>
    </submittedName>
</protein>
<keyword evidence="3" id="KW-0812">Transmembrane</keyword>
<comment type="subcellular location">
    <subcellularLocation>
        <location evidence="1">Cell outer membrane</location>
    </subcellularLocation>
</comment>
<dbReference type="InterPro" id="IPR010131">
    <property type="entry name" value="MdtP/NodT-like"/>
</dbReference>
<dbReference type="PANTHER" id="PTHR30203">
    <property type="entry name" value="OUTER MEMBRANE CATION EFFLUX PROTEIN"/>
    <property type="match status" value="1"/>
</dbReference>
<evidence type="ECO:0000256" key="4">
    <source>
        <dbReference type="ARBA" id="ARBA00023237"/>
    </source>
</evidence>
<gene>
    <name evidence="5" type="ORF">FWJ25_10165</name>
</gene>
<organism evidence="5 6">
    <name type="scientific">Marinobacter salinexigens</name>
    <dbReference type="NCBI Taxonomy" id="2919747"/>
    <lineage>
        <taxon>Bacteria</taxon>
        <taxon>Pseudomonadati</taxon>
        <taxon>Pseudomonadota</taxon>
        <taxon>Gammaproteobacteria</taxon>
        <taxon>Pseudomonadales</taxon>
        <taxon>Marinobacteraceae</taxon>
        <taxon>Marinobacter</taxon>
    </lineage>
</organism>